<feature type="transmembrane region" description="Helical" evidence="1">
    <location>
        <begin position="6"/>
        <end position="23"/>
    </location>
</feature>
<dbReference type="RefSeq" id="WP_283343337.1">
    <property type="nucleotide sequence ID" value="NZ_JASHIF010000002.1"/>
</dbReference>
<keyword evidence="1" id="KW-0472">Membrane</keyword>
<gene>
    <name evidence="2" type="ORF">QM524_02510</name>
</gene>
<name>A0ABT6Y3E7_9BACT</name>
<evidence type="ECO:0000313" key="2">
    <source>
        <dbReference type="EMBL" id="MDI9858072.1"/>
    </source>
</evidence>
<protein>
    <submittedName>
        <fullName evidence="2">Uncharacterized protein</fullName>
    </submittedName>
</protein>
<organism evidence="2 3">
    <name type="scientific">Flectobacillus roseus</name>
    <dbReference type="NCBI Taxonomy" id="502259"/>
    <lineage>
        <taxon>Bacteria</taxon>
        <taxon>Pseudomonadati</taxon>
        <taxon>Bacteroidota</taxon>
        <taxon>Cytophagia</taxon>
        <taxon>Cytophagales</taxon>
        <taxon>Flectobacillaceae</taxon>
        <taxon>Flectobacillus</taxon>
    </lineage>
</organism>
<dbReference type="InterPro" id="IPR035892">
    <property type="entry name" value="C2_domain_sf"/>
</dbReference>
<dbReference type="Gene3D" id="2.60.40.150">
    <property type="entry name" value="C2 domain"/>
    <property type="match status" value="1"/>
</dbReference>
<reference evidence="2 3" key="1">
    <citation type="submission" date="2023-05" db="EMBL/GenBank/DDBJ databases">
        <title>Novel species of genus Flectobacillus isolated from stream in China.</title>
        <authorList>
            <person name="Lu H."/>
        </authorList>
    </citation>
    <scope>NUCLEOTIDE SEQUENCE [LARGE SCALE GENOMIC DNA]</scope>
    <source>
        <strain evidence="2 3">KCTC 42575</strain>
    </source>
</reference>
<keyword evidence="3" id="KW-1185">Reference proteome</keyword>
<evidence type="ECO:0000313" key="3">
    <source>
        <dbReference type="Proteomes" id="UP001236507"/>
    </source>
</evidence>
<keyword evidence="1" id="KW-0812">Transmembrane</keyword>
<dbReference type="Proteomes" id="UP001236507">
    <property type="component" value="Unassembled WGS sequence"/>
</dbReference>
<sequence length="206" mass="23198">MDKINWIQVATGFLSGGAFGALIKQYFDNRRNRIQPVGYSIDLKPFYNSANTSIASTHITLNDGTTDYKFSNLYTGTIEIINSGLADYSEFVFGISLQAGNNFIQNKTTTKDRHHQVEISNEPTLTNQTNTFDITLKPFNRKDRYVFDLLLTSSNLNIQSNTVVLSTSKPVKLTEISTTTDTIIAYANRTLFDITKELVIKMVRIC</sequence>
<comment type="caution">
    <text evidence="2">The sequence shown here is derived from an EMBL/GenBank/DDBJ whole genome shotgun (WGS) entry which is preliminary data.</text>
</comment>
<keyword evidence="1" id="KW-1133">Transmembrane helix</keyword>
<evidence type="ECO:0000256" key="1">
    <source>
        <dbReference type="SAM" id="Phobius"/>
    </source>
</evidence>
<proteinExistence type="predicted"/>
<dbReference type="EMBL" id="JASHIF010000002">
    <property type="protein sequence ID" value="MDI9858072.1"/>
    <property type="molecule type" value="Genomic_DNA"/>
</dbReference>
<accession>A0ABT6Y3E7</accession>